<dbReference type="STRING" id="1212491.LFA_3580"/>
<evidence type="ECO:0000313" key="2">
    <source>
        <dbReference type="Proteomes" id="UP000032430"/>
    </source>
</evidence>
<proteinExistence type="predicted"/>
<sequence>MFRDAVTDSCNGEEVLHPAAEAWDVEIKKDVVYYRKRLSLPHLNSYQLFTTFNRLFFPVNYLYQYLFRIETRE</sequence>
<protein>
    <submittedName>
        <fullName evidence="1">Uncharacterized protein</fullName>
    </submittedName>
</protein>
<dbReference type="HOGENOM" id="CLU_2700205_0_0_6"/>
<gene>
    <name evidence="1" type="ORF">LFA_3580</name>
</gene>
<dbReference type="Proteomes" id="UP000032430">
    <property type="component" value="Chromosome I"/>
</dbReference>
<dbReference type="KEGG" id="lfa:LFA_3580"/>
<reference evidence="2" key="1">
    <citation type="submission" date="2014-09" db="EMBL/GenBank/DDBJ databases">
        <authorList>
            <person name="Gomez-Valero L."/>
        </authorList>
    </citation>
    <scope>NUCLEOTIDE SEQUENCE [LARGE SCALE GENOMIC DNA]</scope>
    <source>
        <strain evidence="2">ATCC700992</strain>
    </source>
</reference>
<evidence type="ECO:0000313" key="1">
    <source>
        <dbReference type="EMBL" id="CEG58909.1"/>
    </source>
</evidence>
<keyword evidence="2" id="KW-1185">Reference proteome</keyword>
<organism evidence="1 2">
    <name type="scientific">Legionella fallonii LLAP-10</name>
    <dbReference type="NCBI Taxonomy" id="1212491"/>
    <lineage>
        <taxon>Bacteria</taxon>
        <taxon>Pseudomonadati</taxon>
        <taxon>Pseudomonadota</taxon>
        <taxon>Gammaproteobacteria</taxon>
        <taxon>Legionellales</taxon>
        <taxon>Legionellaceae</taxon>
        <taxon>Legionella</taxon>
    </lineage>
</organism>
<dbReference type="EMBL" id="LN614827">
    <property type="protein sequence ID" value="CEG58909.1"/>
    <property type="molecule type" value="Genomic_DNA"/>
</dbReference>
<accession>A0A098G8U0</accession>
<dbReference type="AlphaFoldDB" id="A0A098G8U0"/>
<name>A0A098G8U0_9GAMM</name>